<keyword evidence="6 9" id="KW-0378">Hydrolase</keyword>
<evidence type="ECO:0000256" key="3">
    <source>
        <dbReference type="ARBA" id="ARBA00011073"/>
    </source>
</evidence>
<dbReference type="OrthoDB" id="9798386at2"/>
<dbReference type="PROSITE" id="PS00138">
    <property type="entry name" value="SUBTILASE_SER"/>
    <property type="match status" value="1"/>
</dbReference>
<dbReference type="EMBL" id="CP042593">
    <property type="protein sequence ID" value="QED50244.1"/>
    <property type="molecule type" value="Genomic_DNA"/>
</dbReference>
<name>A0A5B8ZBB8_CYTDA</name>
<accession>A0A5B8ZBB8</accession>
<dbReference type="Pfam" id="PF00082">
    <property type="entry name" value="Peptidase_S8"/>
    <property type="match status" value="1"/>
</dbReference>
<evidence type="ECO:0000256" key="8">
    <source>
        <dbReference type="ARBA" id="ARBA00022837"/>
    </source>
</evidence>
<dbReference type="PRINTS" id="PR00723">
    <property type="entry name" value="SUBTILISIN"/>
</dbReference>
<sequence length="452" mass="47494">MLMKKKFIAGALTVTLSAAAFLGSFGVGHAQSVDKNYIVVFKSDTNLPSNYLEVIQKSGGKVKKALPNLGAVKVTSENPTFLSEIQKSSNVLDAGFESTIYPEAPVDVEFLQEGFSASSANDLYNTYQWDIKQVTNNGASWNMTGGTGKSTNNKDIIVAVVDTGIDFTHADIKDNYAYGKSFVPGIESPMDEDGHGTHVAGSIAGNGRVLGIGPELKVAAYRVFGPDGGAATSDIANALMTAADDNVDVVNMSLGGYDWFQNPEYATKEIVADVRLFNRAIQYAIKKGVTVVGSAGNAGVDISSPGKLSGDDKGATHRSPSSQSLIRVSAGGAEKNLTYYSNYGVGKIDVIAPGGDYGTAWLETGDPALRDRNKLCLSTVPGGYAFYAGTSMAAPKTAGLAGVIIAKYGKDVLSPSQVKHIIQSSADDWFKPGYDGESGFGSINAVNALNRK</sequence>
<reference evidence="15" key="1">
    <citation type="submission" date="2019-08" db="EMBL/GenBank/DDBJ databases">
        <authorList>
            <person name="Zheng X."/>
        </authorList>
    </citation>
    <scope>NUCLEOTIDE SEQUENCE [LARGE SCALE GENOMIC DNA]</scope>
    <source>
        <strain evidence="15">FJAT-25496</strain>
    </source>
</reference>
<dbReference type="Gene3D" id="3.40.50.200">
    <property type="entry name" value="Peptidase S8/S53 domain"/>
    <property type="match status" value="1"/>
</dbReference>
<gene>
    <name evidence="14" type="ORF">FSZ17_23030</name>
</gene>
<dbReference type="InterPro" id="IPR015500">
    <property type="entry name" value="Peptidase_S8_subtilisin-rel"/>
</dbReference>
<proteinExistence type="inferred from homology"/>
<feature type="chain" id="PRO_5038501478" evidence="12">
    <location>
        <begin position="31"/>
        <end position="452"/>
    </location>
</feature>
<dbReference type="SUPFAM" id="SSF52743">
    <property type="entry name" value="Subtilisin-like"/>
    <property type="match status" value="1"/>
</dbReference>
<keyword evidence="12" id="KW-0732">Signal</keyword>
<dbReference type="InterPro" id="IPR022398">
    <property type="entry name" value="Peptidase_S8_His-AS"/>
</dbReference>
<dbReference type="KEGG" id="bda:FSZ17_23030"/>
<keyword evidence="15" id="KW-1185">Reference proteome</keyword>
<dbReference type="InterPro" id="IPR050131">
    <property type="entry name" value="Peptidase_S8_subtilisin-like"/>
</dbReference>
<dbReference type="PANTHER" id="PTHR43806">
    <property type="entry name" value="PEPTIDASE S8"/>
    <property type="match status" value="1"/>
</dbReference>
<comment type="cofactor">
    <cofactor evidence="1">
        <name>Ca(2+)</name>
        <dbReference type="ChEBI" id="CHEBI:29108"/>
    </cofactor>
</comment>
<dbReference type="InterPro" id="IPR000209">
    <property type="entry name" value="Peptidase_S8/S53_dom"/>
</dbReference>
<evidence type="ECO:0000313" key="14">
    <source>
        <dbReference type="EMBL" id="QED50244.1"/>
    </source>
</evidence>
<dbReference type="PROSITE" id="PS00137">
    <property type="entry name" value="SUBTILASE_HIS"/>
    <property type="match status" value="1"/>
</dbReference>
<comment type="similarity">
    <text evidence="3 9 10">Belongs to the peptidase S8 family.</text>
</comment>
<dbReference type="PROSITE" id="PS51892">
    <property type="entry name" value="SUBTILASE"/>
    <property type="match status" value="1"/>
</dbReference>
<dbReference type="GO" id="GO:0005576">
    <property type="term" value="C:extracellular region"/>
    <property type="evidence" value="ECO:0007669"/>
    <property type="project" value="UniProtKB-SubCell"/>
</dbReference>
<protein>
    <submittedName>
        <fullName evidence="14">S8 family serine peptidase</fullName>
    </submittedName>
</protein>
<comment type="subcellular location">
    <subcellularLocation>
        <location evidence="2">Secreted</location>
    </subcellularLocation>
</comment>
<dbReference type="InterPro" id="IPR023828">
    <property type="entry name" value="Peptidase_S8_Ser-AS"/>
</dbReference>
<evidence type="ECO:0000256" key="11">
    <source>
        <dbReference type="SAM" id="MobiDB-lite"/>
    </source>
</evidence>
<feature type="region of interest" description="Disordered" evidence="11">
    <location>
        <begin position="303"/>
        <end position="323"/>
    </location>
</feature>
<dbReference type="PROSITE" id="PS00136">
    <property type="entry name" value="SUBTILASE_ASP"/>
    <property type="match status" value="1"/>
</dbReference>
<dbReference type="AlphaFoldDB" id="A0A5B8ZBB8"/>
<keyword evidence="4" id="KW-0964">Secreted</keyword>
<feature type="active site" description="Charge relay system" evidence="9">
    <location>
        <position position="195"/>
    </location>
</feature>
<keyword evidence="8" id="KW-0106">Calcium</keyword>
<organism evidence="14 15">
    <name type="scientific">Cytobacillus dafuensis</name>
    <name type="common">Bacillus dafuensis</name>
    <dbReference type="NCBI Taxonomy" id="1742359"/>
    <lineage>
        <taxon>Bacteria</taxon>
        <taxon>Bacillati</taxon>
        <taxon>Bacillota</taxon>
        <taxon>Bacilli</taxon>
        <taxon>Bacillales</taxon>
        <taxon>Bacillaceae</taxon>
        <taxon>Cytobacillus</taxon>
    </lineage>
</organism>
<evidence type="ECO:0000259" key="13">
    <source>
        <dbReference type="Pfam" id="PF00082"/>
    </source>
</evidence>
<evidence type="ECO:0000256" key="12">
    <source>
        <dbReference type="SAM" id="SignalP"/>
    </source>
</evidence>
<feature type="signal peptide" evidence="12">
    <location>
        <begin position="1"/>
        <end position="30"/>
    </location>
</feature>
<evidence type="ECO:0000313" key="15">
    <source>
        <dbReference type="Proteomes" id="UP000321555"/>
    </source>
</evidence>
<dbReference type="PANTHER" id="PTHR43806:SF11">
    <property type="entry name" value="CEREVISIN-RELATED"/>
    <property type="match status" value="1"/>
</dbReference>
<dbReference type="InterPro" id="IPR036852">
    <property type="entry name" value="Peptidase_S8/S53_dom_sf"/>
</dbReference>
<evidence type="ECO:0000256" key="4">
    <source>
        <dbReference type="ARBA" id="ARBA00022525"/>
    </source>
</evidence>
<dbReference type="Proteomes" id="UP000321555">
    <property type="component" value="Chromosome"/>
</dbReference>
<feature type="active site" description="Charge relay system" evidence="9">
    <location>
        <position position="162"/>
    </location>
</feature>
<evidence type="ECO:0000256" key="10">
    <source>
        <dbReference type="RuleBase" id="RU003355"/>
    </source>
</evidence>
<dbReference type="GO" id="GO:0006508">
    <property type="term" value="P:proteolysis"/>
    <property type="evidence" value="ECO:0007669"/>
    <property type="project" value="UniProtKB-KW"/>
</dbReference>
<dbReference type="InterPro" id="IPR023827">
    <property type="entry name" value="Peptidase_S8_Asp-AS"/>
</dbReference>
<feature type="domain" description="Peptidase S8/S53" evidence="13">
    <location>
        <begin position="154"/>
        <end position="441"/>
    </location>
</feature>
<dbReference type="GO" id="GO:0004252">
    <property type="term" value="F:serine-type endopeptidase activity"/>
    <property type="evidence" value="ECO:0007669"/>
    <property type="project" value="UniProtKB-UniRule"/>
</dbReference>
<evidence type="ECO:0000256" key="6">
    <source>
        <dbReference type="ARBA" id="ARBA00022801"/>
    </source>
</evidence>
<keyword evidence="7 9" id="KW-0720">Serine protease</keyword>
<evidence type="ECO:0000256" key="5">
    <source>
        <dbReference type="ARBA" id="ARBA00022670"/>
    </source>
</evidence>
<evidence type="ECO:0000256" key="7">
    <source>
        <dbReference type="ARBA" id="ARBA00022825"/>
    </source>
</evidence>
<feature type="active site" description="Charge relay system" evidence="9">
    <location>
        <position position="391"/>
    </location>
</feature>
<dbReference type="STRING" id="1742359.GCA_001439625_02901"/>
<evidence type="ECO:0000256" key="2">
    <source>
        <dbReference type="ARBA" id="ARBA00004613"/>
    </source>
</evidence>
<keyword evidence="5 9" id="KW-0645">Protease</keyword>
<evidence type="ECO:0000256" key="1">
    <source>
        <dbReference type="ARBA" id="ARBA00001913"/>
    </source>
</evidence>
<evidence type="ECO:0000256" key="9">
    <source>
        <dbReference type="PROSITE-ProRule" id="PRU01240"/>
    </source>
</evidence>